<keyword evidence="3" id="KW-1185">Reference proteome</keyword>
<dbReference type="AlphaFoldDB" id="A0A517Q4W8"/>
<evidence type="ECO:0000313" key="2">
    <source>
        <dbReference type="EMBL" id="QDT26661.1"/>
    </source>
</evidence>
<keyword evidence="1" id="KW-0812">Transmembrane</keyword>
<evidence type="ECO:0000256" key="1">
    <source>
        <dbReference type="SAM" id="Phobius"/>
    </source>
</evidence>
<feature type="transmembrane region" description="Helical" evidence="1">
    <location>
        <begin position="20"/>
        <end position="38"/>
    </location>
</feature>
<sequence>MQKVSLVTKSKRAAVTKVEFLVIIFIIIILIALLYPAIQPPNSDGPLGKLIPVTAPDEKNRVTHTSGISFIPPPDWVQIRDLGPDNPWLRITPRGSRKGRDRAVLMIGRVGDYNQEDRLPDQTELKQFKQFQFQGYPAYERVIHVREPAFDNADVTLYDQYHDRDGEWWHVSYSVVEDLDELPEMMREYINAIRFPPKVDQVKELSNNPETKEE</sequence>
<dbReference type="Proteomes" id="UP000315647">
    <property type="component" value="Chromosome"/>
</dbReference>
<keyword evidence="1" id="KW-1133">Transmembrane helix</keyword>
<keyword evidence="1" id="KW-0472">Membrane</keyword>
<dbReference type="EMBL" id="CP037421">
    <property type="protein sequence ID" value="QDT26661.1"/>
    <property type="molecule type" value="Genomic_DNA"/>
</dbReference>
<proteinExistence type="predicted"/>
<dbReference type="RefSeq" id="WP_145448876.1">
    <property type="nucleotide sequence ID" value="NZ_CP037421.1"/>
</dbReference>
<evidence type="ECO:0000313" key="3">
    <source>
        <dbReference type="Proteomes" id="UP000315647"/>
    </source>
</evidence>
<reference evidence="2 3" key="1">
    <citation type="submission" date="2019-03" db="EMBL/GenBank/DDBJ databases">
        <title>Deep-cultivation of Planctomycetes and their phenomic and genomic characterization uncovers novel biology.</title>
        <authorList>
            <person name="Wiegand S."/>
            <person name="Jogler M."/>
            <person name="Boedeker C."/>
            <person name="Pinto D."/>
            <person name="Vollmers J."/>
            <person name="Rivas-Marin E."/>
            <person name="Kohn T."/>
            <person name="Peeters S.H."/>
            <person name="Heuer A."/>
            <person name="Rast P."/>
            <person name="Oberbeckmann S."/>
            <person name="Bunk B."/>
            <person name="Jeske O."/>
            <person name="Meyerdierks A."/>
            <person name="Storesund J.E."/>
            <person name="Kallscheuer N."/>
            <person name="Luecker S."/>
            <person name="Lage O.M."/>
            <person name="Pohl T."/>
            <person name="Merkel B.J."/>
            <person name="Hornburger P."/>
            <person name="Mueller R.-W."/>
            <person name="Bruemmer F."/>
            <person name="Labrenz M."/>
            <person name="Spormann A.M."/>
            <person name="Op den Camp H."/>
            <person name="Overmann J."/>
            <person name="Amann R."/>
            <person name="Jetten M.S.M."/>
            <person name="Mascher T."/>
            <person name="Medema M.H."/>
            <person name="Devos D.P."/>
            <person name="Kaster A.-K."/>
            <person name="Ovreas L."/>
            <person name="Rohde M."/>
            <person name="Galperin M.Y."/>
            <person name="Jogler C."/>
        </authorList>
    </citation>
    <scope>NUCLEOTIDE SEQUENCE [LARGE SCALE GENOMIC DNA]</scope>
    <source>
        <strain evidence="2 3">Enr10</strain>
    </source>
</reference>
<organism evidence="2 3">
    <name type="scientific">Gimesia panareensis</name>
    <dbReference type="NCBI Taxonomy" id="2527978"/>
    <lineage>
        <taxon>Bacteria</taxon>
        <taxon>Pseudomonadati</taxon>
        <taxon>Planctomycetota</taxon>
        <taxon>Planctomycetia</taxon>
        <taxon>Planctomycetales</taxon>
        <taxon>Planctomycetaceae</taxon>
        <taxon>Gimesia</taxon>
    </lineage>
</organism>
<gene>
    <name evidence="2" type="ORF">Enr10x_19710</name>
</gene>
<accession>A0A517Q4W8</accession>
<protein>
    <submittedName>
        <fullName evidence="2">Uncharacterized protein</fullName>
    </submittedName>
</protein>
<name>A0A517Q4W8_9PLAN</name>